<feature type="compositionally biased region" description="Low complexity" evidence="1">
    <location>
        <begin position="389"/>
        <end position="401"/>
    </location>
</feature>
<organism evidence="3 4">
    <name type="scientific">Pseudonocardia endophytica</name>
    <dbReference type="NCBI Taxonomy" id="401976"/>
    <lineage>
        <taxon>Bacteria</taxon>
        <taxon>Bacillati</taxon>
        <taxon>Actinomycetota</taxon>
        <taxon>Actinomycetes</taxon>
        <taxon>Pseudonocardiales</taxon>
        <taxon>Pseudonocardiaceae</taxon>
        <taxon>Pseudonocardia</taxon>
    </lineage>
</organism>
<proteinExistence type="predicted"/>
<sequence length="418" mass="43043">MRHRATTPTDDTRPQRGRSARLVLAAALVACSVVGLGLVGGPAWAQDNRTVTGPVVDGVRPALPAGSTVAMTPTGELAAAGTSDVPMSVLAPDGRDFLRISTRGVDLDAAHPFTYESRTPPGIATRLPAGVAPGAPERWVHVSDAASWKWFDARTWPAAVGSPSGGRPGTTQVLGAWTVPLRIGADQYTVDGRLERRQPVGALRTTVDSPPDGLSAVVAPGDRPSLILQGPPGPVVTVLGLDGEPFLRRTADGSWEADSASRTYRLGLLRDGRPVPQVSGWVPYAEAGSVSWADDRLPPPGPVLQAAYAAATPADIWRWQVTVLVDDRRDTLSGVVRFGPGPAAAGGSGSASLPLIGLGAAVLVLGAGLVLLTRRHRRLAAADFAATGSGATTSTHAGSPADSDDADLVPPREGAPLP</sequence>
<dbReference type="Proteomes" id="UP000295560">
    <property type="component" value="Unassembled WGS sequence"/>
</dbReference>
<evidence type="ECO:0000256" key="2">
    <source>
        <dbReference type="SAM" id="Phobius"/>
    </source>
</evidence>
<keyword evidence="2" id="KW-0812">Transmembrane</keyword>
<dbReference type="OrthoDB" id="3579483at2"/>
<reference evidence="3 4" key="1">
    <citation type="submission" date="2019-03" db="EMBL/GenBank/DDBJ databases">
        <title>Sequencing the genomes of 1000 actinobacteria strains.</title>
        <authorList>
            <person name="Klenk H.-P."/>
        </authorList>
    </citation>
    <scope>NUCLEOTIDE SEQUENCE [LARGE SCALE GENOMIC DNA]</scope>
    <source>
        <strain evidence="3 4">DSM 44969</strain>
    </source>
</reference>
<comment type="caution">
    <text evidence="3">The sequence shown here is derived from an EMBL/GenBank/DDBJ whole genome shotgun (WGS) entry which is preliminary data.</text>
</comment>
<accession>A0A4R1HZZ1</accession>
<protein>
    <submittedName>
        <fullName evidence="3">Uncharacterized protein</fullName>
    </submittedName>
</protein>
<feature type="transmembrane region" description="Helical" evidence="2">
    <location>
        <begin position="351"/>
        <end position="372"/>
    </location>
</feature>
<feature type="region of interest" description="Disordered" evidence="1">
    <location>
        <begin position="389"/>
        <end position="418"/>
    </location>
</feature>
<dbReference type="AlphaFoldDB" id="A0A4R1HZZ1"/>
<keyword evidence="2" id="KW-1133">Transmembrane helix</keyword>
<name>A0A4R1HZZ1_PSEEN</name>
<gene>
    <name evidence="3" type="ORF">EV378_2660</name>
</gene>
<keyword evidence="4" id="KW-1185">Reference proteome</keyword>
<dbReference type="EMBL" id="SMFZ01000001">
    <property type="protein sequence ID" value="TCK26815.1"/>
    <property type="molecule type" value="Genomic_DNA"/>
</dbReference>
<dbReference type="RefSeq" id="WP_132424615.1">
    <property type="nucleotide sequence ID" value="NZ_SMFZ01000001.1"/>
</dbReference>
<keyword evidence="2" id="KW-0472">Membrane</keyword>
<evidence type="ECO:0000256" key="1">
    <source>
        <dbReference type="SAM" id="MobiDB-lite"/>
    </source>
</evidence>
<evidence type="ECO:0000313" key="3">
    <source>
        <dbReference type="EMBL" id="TCK26815.1"/>
    </source>
</evidence>
<evidence type="ECO:0000313" key="4">
    <source>
        <dbReference type="Proteomes" id="UP000295560"/>
    </source>
</evidence>